<keyword evidence="3" id="KW-1185">Reference proteome</keyword>
<proteinExistence type="predicted"/>
<name>A0A0D6LTU2_9BILA</name>
<organism evidence="2 3">
    <name type="scientific">Ancylostoma ceylanicum</name>
    <dbReference type="NCBI Taxonomy" id="53326"/>
    <lineage>
        <taxon>Eukaryota</taxon>
        <taxon>Metazoa</taxon>
        <taxon>Ecdysozoa</taxon>
        <taxon>Nematoda</taxon>
        <taxon>Chromadorea</taxon>
        <taxon>Rhabditida</taxon>
        <taxon>Rhabditina</taxon>
        <taxon>Rhabditomorpha</taxon>
        <taxon>Strongyloidea</taxon>
        <taxon>Ancylostomatidae</taxon>
        <taxon>Ancylostomatinae</taxon>
        <taxon>Ancylostoma</taxon>
    </lineage>
</organism>
<dbReference type="AlphaFoldDB" id="A0A0D6LTU2"/>
<dbReference type="Pfam" id="PF07245">
    <property type="entry name" value="Phlebovirus_G2"/>
    <property type="match status" value="1"/>
</dbReference>
<evidence type="ECO:0000259" key="1">
    <source>
        <dbReference type="Pfam" id="PF07245"/>
    </source>
</evidence>
<protein>
    <recommendedName>
        <fullName evidence="1">Phlebovirus glycoprotein G2 fusion domain-containing protein</fullName>
    </recommendedName>
</protein>
<dbReference type="EMBL" id="KE124987">
    <property type="protein sequence ID" value="EPB73466.1"/>
    <property type="molecule type" value="Genomic_DNA"/>
</dbReference>
<dbReference type="Gene3D" id="2.60.40.3770">
    <property type="match status" value="1"/>
</dbReference>
<reference evidence="2 3" key="1">
    <citation type="submission" date="2013-05" db="EMBL/GenBank/DDBJ databases">
        <title>Draft genome of the parasitic nematode Anyclostoma ceylanicum.</title>
        <authorList>
            <person name="Mitreva M."/>
        </authorList>
    </citation>
    <scope>NUCLEOTIDE SEQUENCE [LARGE SCALE GENOMIC DNA]</scope>
</reference>
<evidence type="ECO:0000313" key="3">
    <source>
        <dbReference type="Proteomes" id="UP000054495"/>
    </source>
</evidence>
<evidence type="ECO:0000313" key="2">
    <source>
        <dbReference type="EMBL" id="EPB73466.1"/>
    </source>
</evidence>
<sequence length="349" mass="39537">MRHTVEVICESRGKRLYKFNLGILFNRISPERCIQLNHSNFRGVVRMSNGPIKLTCSGVPLSFTRDKMHKFFRTRRCSQMRSCAQGMCNKIYSNGTVPELRMASMYPGYITYDQTCGGIACGCFLPMPACSFLLLAEIPKSQSVYEVVRCMKDRLLTESEALALPEDCSLSEECDPRTQAEEECVKRMFCVRENLKAARACECPQDSIRNLRKDVTNAFPIKTPFTEIRAGKEDIDAYSHEVEITIVLKSNSMINSSNYTIEQPCDIAFEGIRGCYNCSEGEQVNMSCKTDFPAWETVECDSQVFSIQRDSSNKSNLVSLEFIDALVQEKCHILCCGRRIMFDSRGALV</sequence>
<dbReference type="InterPro" id="IPR009878">
    <property type="entry name" value="Phlebovirus_G2_fusion"/>
</dbReference>
<gene>
    <name evidence="2" type="ORF">ANCCEY_07450</name>
</gene>
<feature type="domain" description="Phlebovirus glycoprotein G2 fusion" evidence="1">
    <location>
        <begin position="18"/>
        <end position="151"/>
    </location>
</feature>
<dbReference type="Proteomes" id="UP000054495">
    <property type="component" value="Unassembled WGS sequence"/>
</dbReference>
<accession>A0A0D6LTU2</accession>